<proteinExistence type="inferred from homology"/>
<sequence>MAVNSTKKVGTYGLILFFMMWIYYTIWVLIIPLFDEDIFAVQLFPPREYAILIISFCGWALIVLLSGFIGMVVIQNSFHKPFTPERKDY</sequence>
<keyword evidence="5 7" id="KW-1133">Transmembrane helix</keyword>
<comment type="subcellular location">
    <subcellularLocation>
        <location evidence="1 7">Endoplasmic reticulum membrane</location>
        <topology evidence="1 7">Multi-pass membrane protein</topology>
    </subcellularLocation>
</comment>
<comment type="caution">
    <text evidence="8">The sequence shown here is derived from an EMBL/GenBank/DDBJ whole genome shotgun (WGS) entry which is preliminary data.</text>
</comment>
<comment type="function">
    <text evidence="7">Regulatory subunit of the dolichol-phosphate mannose (DPM) synthase complex; essential for the ER localization.</text>
</comment>
<dbReference type="PANTHER" id="PTHR15039:SF11">
    <property type="entry name" value="DOLICHOL PHOSPHATE-MANNOSE BIOSYNTHESIS REGULATORY PROTEIN"/>
    <property type="match status" value="1"/>
</dbReference>
<feature type="transmembrane region" description="Helical" evidence="7">
    <location>
        <begin position="12"/>
        <end position="34"/>
    </location>
</feature>
<dbReference type="Proteomes" id="UP001431209">
    <property type="component" value="Unassembled WGS sequence"/>
</dbReference>
<comment type="similarity">
    <text evidence="2 7">Belongs to the DPM2 family.</text>
</comment>
<keyword evidence="9" id="KW-1185">Reference proteome</keyword>
<comment type="subunit">
    <text evidence="7">Component of the dolichol-phosphate mannose (DPM) synthase complex.</text>
</comment>
<dbReference type="InterPro" id="IPR009914">
    <property type="entry name" value="DPM2"/>
</dbReference>
<keyword evidence="3 7" id="KW-0812">Transmembrane</keyword>
<reference evidence="8 9" key="1">
    <citation type="submission" date="2024-03" db="EMBL/GenBank/DDBJ databases">
        <title>The Acrasis kona genome and developmental transcriptomes reveal deep origins of eukaryotic multicellular pathways.</title>
        <authorList>
            <person name="Sheikh S."/>
            <person name="Fu C.-J."/>
            <person name="Brown M.W."/>
            <person name="Baldauf S.L."/>
        </authorList>
    </citation>
    <scope>NUCLEOTIDE SEQUENCE [LARGE SCALE GENOMIC DNA]</scope>
    <source>
        <strain evidence="8 9">ATCC MYA-3509</strain>
    </source>
</reference>
<name>A0AAW2Z0P6_9EUKA</name>
<dbReference type="GO" id="GO:0180047">
    <property type="term" value="P:dolichol phosphate mannose biosynthetic process"/>
    <property type="evidence" value="ECO:0007669"/>
    <property type="project" value="InterPro"/>
</dbReference>
<dbReference type="AlphaFoldDB" id="A0AAW2Z0P6"/>
<dbReference type="GO" id="GO:0030234">
    <property type="term" value="F:enzyme regulator activity"/>
    <property type="evidence" value="ECO:0007669"/>
    <property type="project" value="UniProtKB-UniRule"/>
</dbReference>
<keyword evidence="4 7" id="KW-0256">Endoplasmic reticulum</keyword>
<evidence type="ECO:0000313" key="8">
    <source>
        <dbReference type="EMBL" id="KAL0483348.1"/>
    </source>
</evidence>
<keyword evidence="6 7" id="KW-0472">Membrane</keyword>
<evidence type="ECO:0000256" key="3">
    <source>
        <dbReference type="ARBA" id="ARBA00022692"/>
    </source>
</evidence>
<accession>A0AAW2Z0P6</accession>
<feature type="transmembrane region" description="Helical" evidence="7">
    <location>
        <begin position="49"/>
        <end position="74"/>
    </location>
</feature>
<dbReference type="GO" id="GO:0005789">
    <property type="term" value="C:endoplasmic reticulum membrane"/>
    <property type="evidence" value="ECO:0007669"/>
    <property type="project" value="UniProtKB-SubCell"/>
</dbReference>
<evidence type="ECO:0000256" key="2">
    <source>
        <dbReference type="ARBA" id="ARBA00005478"/>
    </source>
</evidence>
<comment type="pathway">
    <text evidence="7">Protein modification; protein glycosylation.</text>
</comment>
<gene>
    <name evidence="8" type="ORF">AKO1_014671</name>
</gene>
<evidence type="ECO:0000256" key="1">
    <source>
        <dbReference type="ARBA" id="ARBA00004477"/>
    </source>
</evidence>
<dbReference type="Pfam" id="PF07297">
    <property type="entry name" value="DPM2"/>
    <property type="match status" value="1"/>
</dbReference>
<evidence type="ECO:0000256" key="6">
    <source>
        <dbReference type="ARBA" id="ARBA00023136"/>
    </source>
</evidence>
<dbReference type="GO" id="GO:0033185">
    <property type="term" value="C:dolichol-phosphate-mannose synthase complex"/>
    <property type="evidence" value="ECO:0007669"/>
    <property type="project" value="TreeGrafter"/>
</dbReference>
<dbReference type="PANTHER" id="PTHR15039">
    <property type="entry name" value="DOLICHOL PHOSPHATE-MANNOSE BIOSYNTHESIS REGULATORY PROTEIN"/>
    <property type="match status" value="1"/>
</dbReference>
<evidence type="ECO:0000256" key="4">
    <source>
        <dbReference type="ARBA" id="ARBA00022824"/>
    </source>
</evidence>
<protein>
    <recommendedName>
        <fullName evidence="7">Dolichol phosphate-mannose biosynthesis regulatory protein</fullName>
    </recommendedName>
</protein>
<evidence type="ECO:0000256" key="5">
    <source>
        <dbReference type="ARBA" id="ARBA00022989"/>
    </source>
</evidence>
<dbReference type="EMBL" id="JAOPGA020000950">
    <property type="protein sequence ID" value="KAL0483348.1"/>
    <property type="molecule type" value="Genomic_DNA"/>
</dbReference>
<evidence type="ECO:0000313" key="9">
    <source>
        <dbReference type="Proteomes" id="UP001431209"/>
    </source>
</evidence>
<evidence type="ECO:0000256" key="7">
    <source>
        <dbReference type="RuleBase" id="RU365084"/>
    </source>
</evidence>
<dbReference type="GO" id="GO:0006506">
    <property type="term" value="P:GPI anchor biosynthetic process"/>
    <property type="evidence" value="ECO:0007669"/>
    <property type="project" value="TreeGrafter"/>
</dbReference>
<organism evidence="8 9">
    <name type="scientific">Acrasis kona</name>
    <dbReference type="NCBI Taxonomy" id="1008807"/>
    <lineage>
        <taxon>Eukaryota</taxon>
        <taxon>Discoba</taxon>
        <taxon>Heterolobosea</taxon>
        <taxon>Tetramitia</taxon>
        <taxon>Eutetramitia</taxon>
        <taxon>Acrasidae</taxon>
        <taxon>Acrasis</taxon>
    </lineage>
</organism>